<evidence type="ECO:0000256" key="4">
    <source>
        <dbReference type="RuleBase" id="RU003753"/>
    </source>
</evidence>
<reference evidence="5" key="2">
    <citation type="submission" date="2025-08" db="UniProtKB">
        <authorList>
            <consortium name="Ensembl"/>
        </authorList>
    </citation>
    <scope>IDENTIFICATION</scope>
</reference>
<gene>
    <name evidence="5" type="primary">IL1F10</name>
</gene>
<dbReference type="SUPFAM" id="SSF50353">
    <property type="entry name" value="Cytokine"/>
    <property type="match status" value="1"/>
</dbReference>
<dbReference type="RefSeq" id="XP_027701523.1">
    <property type="nucleotide sequence ID" value="XM_027845722.1"/>
</dbReference>
<dbReference type="FunFam" id="2.80.10.50:FF:000013">
    <property type="entry name" value="Interleukin-1"/>
    <property type="match status" value="1"/>
</dbReference>
<dbReference type="Proteomes" id="UP000314987">
    <property type="component" value="Unassembled WGS sequence"/>
</dbReference>
<evidence type="ECO:0000256" key="3">
    <source>
        <dbReference type="ARBA" id="ARBA00022525"/>
    </source>
</evidence>
<dbReference type="GO" id="GO:0002437">
    <property type="term" value="P:inflammatory response to antigenic stimulus"/>
    <property type="evidence" value="ECO:0007669"/>
    <property type="project" value="TreeGrafter"/>
</dbReference>
<evidence type="ECO:0000256" key="2">
    <source>
        <dbReference type="ARBA" id="ARBA00010448"/>
    </source>
</evidence>
<dbReference type="RefSeq" id="XP_027701521.1">
    <property type="nucleotide sequence ID" value="XM_027845720.1"/>
</dbReference>
<accession>A0A4X2LPQ5</accession>
<keyword evidence="3 4" id="KW-0964">Secreted</keyword>
<dbReference type="RefSeq" id="XP_027701524.1">
    <property type="nucleotide sequence ID" value="XM_027845723.1"/>
</dbReference>
<comment type="similarity">
    <text evidence="2 4">Belongs to the IL-1 family.</text>
</comment>
<dbReference type="GO" id="GO:0019221">
    <property type="term" value="P:cytokine-mediated signaling pathway"/>
    <property type="evidence" value="ECO:0007669"/>
    <property type="project" value="TreeGrafter"/>
</dbReference>
<dbReference type="InterPro" id="IPR008996">
    <property type="entry name" value="IL1/FGF"/>
</dbReference>
<dbReference type="GO" id="GO:0071222">
    <property type="term" value="P:cellular response to lipopolysaccharide"/>
    <property type="evidence" value="ECO:0007669"/>
    <property type="project" value="TreeGrafter"/>
</dbReference>
<dbReference type="STRING" id="29139.ENSVURP00010027254"/>
<dbReference type="SMART" id="SM00125">
    <property type="entry name" value="IL1"/>
    <property type="match status" value="1"/>
</dbReference>
<dbReference type="RefSeq" id="XP_027701520.1">
    <property type="nucleotide sequence ID" value="XM_027845719.1"/>
</dbReference>
<dbReference type="GO" id="GO:0010628">
    <property type="term" value="P:positive regulation of gene expression"/>
    <property type="evidence" value="ECO:0007669"/>
    <property type="project" value="TreeGrafter"/>
</dbReference>
<dbReference type="InterPro" id="IPR003297">
    <property type="entry name" value="IL-1RA/IL-36"/>
</dbReference>
<proteinExistence type="inferred from homology"/>
<reference evidence="6" key="1">
    <citation type="submission" date="2018-12" db="EMBL/GenBank/DDBJ databases">
        <authorList>
            <person name="Yazar S."/>
        </authorList>
    </citation>
    <scope>NUCLEOTIDE SEQUENCE [LARGE SCALE GENOMIC DNA]</scope>
</reference>
<keyword evidence="6" id="KW-1185">Reference proteome</keyword>
<reference evidence="5" key="3">
    <citation type="submission" date="2025-09" db="UniProtKB">
        <authorList>
            <consortium name="Ensembl"/>
        </authorList>
    </citation>
    <scope>IDENTIFICATION</scope>
</reference>
<evidence type="ECO:0000313" key="6">
    <source>
        <dbReference type="Proteomes" id="UP000314987"/>
    </source>
</evidence>
<evidence type="ECO:0000313" key="5">
    <source>
        <dbReference type="Ensembl" id="ENSVURP00010027254.1"/>
    </source>
</evidence>
<dbReference type="InterPro" id="IPR000975">
    <property type="entry name" value="IL-1_fam"/>
</dbReference>
<dbReference type="Pfam" id="PF00340">
    <property type="entry name" value="IL1"/>
    <property type="match status" value="1"/>
</dbReference>
<dbReference type="GeneTree" id="ENSGT00950000182943"/>
<dbReference type="OMA" id="QFYFEQS"/>
<dbReference type="Ensembl" id="ENSVURT00010031036.1">
    <property type="protein sequence ID" value="ENSVURP00010027254.1"/>
    <property type="gene ID" value="ENSVURG00010020861.1"/>
</dbReference>
<dbReference type="RefSeq" id="XP_027701519.1">
    <property type="nucleotide sequence ID" value="XM_027845718.1"/>
</dbReference>
<name>A0A4X2LPQ5_VOMUR</name>
<dbReference type="Gene3D" id="2.80.10.50">
    <property type="match status" value="1"/>
</dbReference>
<dbReference type="GeneID" id="114030817"/>
<protein>
    <recommendedName>
        <fullName evidence="4">Interleukin-1</fullName>
    </recommendedName>
</protein>
<dbReference type="PRINTS" id="PR01360">
    <property type="entry name" value="INTRLEUKIN1X"/>
</dbReference>
<dbReference type="OrthoDB" id="9435517at2759"/>
<dbReference type="GO" id="GO:0005125">
    <property type="term" value="F:cytokine activity"/>
    <property type="evidence" value="ECO:0007669"/>
    <property type="project" value="UniProtKB-UniRule"/>
</dbReference>
<comment type="subcellular location">
    <subcellularLocation>
        <location evidence="1 4">Secreted</location>
    </subcellularLocation>
</comment>
<organism evidence="5 6">
    <name type="scientific">Vombatus ursinus</name>
    <name type="common">Common wombat</name>
    <dbReference type="NCBI Taxonomy" id="29139"/>
    <lineage>
        <taxon>Eukaryota</taxon>
        <taxon>Metazoa</taxon>
        <taxon>Chordata</taxon>
        <taxon>Craniata</taxon>
        <taxon>Vertebrata</taxon>
        <taxon>Euteleostomi</taxon>
        <taxon>Mammalia</taxon>
        <taxon>Metatheria</taxon>
        <taxon>Diprotodontia</taxon>
        <taxon>Vombatidae</taxon>
        <taxon>Vombatus</taxon>
    </lineage>
</organism>
<dbReference type="PANTHER" id="PTHR10078:SF29">
    <property type="entry name" value="INTERLEUKIN-1 FAMILY MEMBER 10"/>
    <property type="match status" value="1"/>
</dbReference>
<dbReference type="RefSeq" id="XP_027701522.1">
    <property type="nucleotide sequence ID" value="XM_027845721.1"/>
</dbReference>
<dbReference type="GO" id="GO:0005615">
    <property type="term" value="C:extracellular space"/>
    <property type="evidence" value="ECO:0007669"/>
    <property type="project" value="InterPro"/>
</dbReference>
<dbReference type="PRINTS" id="PR00264">
    <property type="entry name" value="INTERLEUKIN1"/>
</dbReference>
<evidence type="ECO:0000256" key="1">
    <source>
        <dbReference type="ARBA" id="ARBA00004613"/>
    </source>
</evidence>
<dbReference type="CTD" id="84639"/>
<dbReference type="GO" id="GO:0005149">
    <property type="term" value="F:interleukin-1 receptor binding"/>
    <property type="evidence" value="ECO:0007669"/>
    <property type="project" value="UniProtKB-UniRule"/>
</dbReference>
<dbReference type="PANTHER" id="PTHR10078">
    <property type="entry name" value="INTERLEUKIN-1 FAMILY MEMBER"/>
    <property type="match status" value="1"/>
</dbReference>
<dbReference type="AlphaFoldDB" id="A0A4X2LPQ5"/>
<sequence length="152" mass="17129">MCSLPIARYFVIKDAEQKPLYLKNDQLLVGESNSELCSAEKVCVLPNRSLDRTKFPIIMGIQDGTRCLACAESGEGPFLQLEDVNIEDLYKGGEEATRFTFFRSSSGPTFRLEAAAWPGWFLGAPTEPQEPVRLIKESEPSPRTQFFFEQSR</sequence>